<feature type="compositionally biased region" description="Acidic residues" evidence="1">
    <location>
        <begin position="27"/>
        <end position="38"/>
    </location>
</feature>
<organism evidence="2 3">
    <name type="scientific">Trapa incisa</name>
    <dbReference type="NCBI Taxonomy" id="236973"/>
    <lineage>
        <taxon>Eukaryota</taxon>
        <taxon>Viridiplantae</taxon>
        <taxon>Streptophyta</taxon>
        <taxon>Embryophyta</taxon>
        <taxon>Tracheophyta</taxon>
        <taxon>Spermatophyta</taxon>
        <taxon>Magnoliopsida</taxon>
        <taxon>eudicotyledons</taxon>
        <taxon>Gunneridae</taxon>
        <taxon>Pentapetalae</taxon>
        <taxon>rosids</taxon>
        <taxon>malvids</taxon>
        <taxon>Myrtales</taxon>
        <taxon>Lythraceae</taxon>
        <taxon>Trapa</taxon>
    </lineage>
</organism>
<evidence type="ECO:0000313" key="2">
    <source>
        <dbReference type="EMBL" id="KAK4748087.1"/>
    </source>
</evidence>
<feature type="compositionally biased region" description="Acidic residues" evidence="1">
    <location>
        <begin position="79"/>
        <end position="91"/>
    </location>
</feature>
<dbReference type="Proteomes" id="UP001345219">
    <property type="component" value="Chromosome 12"/>
</dbReference>
<feature type="region of interest" description="Disordered" evidence="1">
    <location>
        <begin position="1"/>
        <end position="103"/>
    </location>
</feature>
<feature type="compositionally biased region" description="Basic and acidic residues" evidence="1">
    <location>
        <begin position="92"/>
        <end position="103"/>
    </location>
</feature>
<evidence type="ECO:0000313" key="3">
    <source>
        <dbReference type="Proteomes" id="UP001345219"/>
    </source>
</evidence>
<accession>A0AAN7JKM8</accession>
<evidence type="ECO:0000256" key="1">
    <source>
        <dbReference type="SAM" id="MobiDB-lite"/>
    </source>
</evidence>
<proteinExistence type="predicted"/>
<feature type="compositionally biased region" description="Acidic residues" evidence="1">
    <location>
        <begin position="56"/>
        <end position="70"/>
    </location>
</feature>
<reference evidence="2 3" key="1">
    <citation type="journal article" date="2023" name="Hortic Res">
        <title>Pangenome of water caltrop reveals structural variations and asymmetric subgenome divergence after allopolyploidization.</title>
        <authorList>
            <person name="Zhang X."/>
            <person name="Chen Y."/>
            <person name="Wang L."/>
            <person name="Yuan Y."/>
            <person name="Fang M."/>
            <person name="Shi L."/>
            <person name="Lu R."/>
            <person name="Comes H.P."/>
            <person name="Ma Y."/>
            <person name="Chen Y."/>
            <person name="Huang G."/>
            <person name="Zhou Y."/>
            <person name="Zheng Z."/>
            <person name="Qiu Y."/>
        </authorList>
    </citation>
    <scope>NUCLEOTIDE SEQUENCE [LARGE SCALE GENOMIC DNA]</scope>
    <source>
        <tissue evidence="2">Roots</tissue>
    </source>
</reference>
<sequence length="103" mass="11517">MATAEVAGAGTDLPEKEPTGVIKPEEAHEEEPGVEEGEGSWPELEDKYEEKLPEQFIEDADEEGDIESPPEEEKPIELVEVEEEDEEDEFASDEKENRLVCAD</sequence>
<protein>
    <submittedName>
        <fullName evidence="2">Uncharacterized protein</fullName>
    </submittedName>
</protein>
<dbReference type="AlphaFoldDB" id="A0AAN7JKM8"/>
<name>A0AAN7JKM8_9MYRT</name>
<comment type="caution">
    <text evidence="2">The sequence shown here is derived from an EMBL/GenBank/DDBJ whole genome shotgun (WGS) entry which is preliminary data.</text>
</comment>
<feature type="compositionally biased region" description="Basic and acidic residues" evidence="1">
    <location>
        <begin position="44"/>
        <end position="53"/>
    </location>
</feature>
<dbReference type="EMBL" id="JAXIOK010000019">
    <property type="protein sequence ID" value="KAK4748087.1"/>
    <property type="molecule type" value="Genomic_DNA"/>
</dbReference>
<feature type="compositionally biased region" description="Basic and acidic residues" evidence="1">
    <location>
        <begin position="13"/>
        <end position="26"/>
    </location>
</feature>
<gene>
    <name evidence="2" type="ORF">SAY87_014673</name>
</gene>
<keyword evidence="3" id="KW-1185">Reference proteome</keyword>